<dbReference type="Proteomes" id="UP000677054">
    <property type="component" value="Unassembled WGS sequence"/>
</dbReference>
<dbReference type="EMBL" id="LR899808">
    <property type="protein sequence ID" value="CAD7242598.1"/>
    <property type="molecule type" value="Genomic_DNA"/>
</dbReference>
<evidence type="ECO:0000313" key="1">
    <source>
        <dbReference type="EMBL" id="CAD7242598.1"/>
    </source>
</evidence>
<dbReference type="AlphaFoldDB" id="A0A7R9A4K0"/>
<dbReference type="EMBL" id="CAJPEV010000291">
    <property type="protein sequence ID" value="CAG0883551.1"/>
    <property type="molecule type" value="Genomic_DNA"/>
</dbReference>
<accession>A0A7R9A4K0</accession>
<gene>
    <name evidence="1" type="ORF">DSTB1V02_LOCUS2556</name>
</gene>
<name>A0A7R9A4K0_9CRUS</name>
<evidence type="ECO:0000313" key="2">
    <source>
        <dbReference type="Proteomes" id="UP000677054"/>
    </source>
</evidence>
<reference evidence="1" key="1">
    <citation type="submission" date="2020-11" db="EMBL/GenBank/DDBJ databases">
        <authorList>
            <person name="Tran Van P."/>
        </authorList>
    </citation>
    <scope>NUCLEOTIDE SEQUENCE</scope>
</reference>
<keyword evidence="2" id="KW-1185">Reference proteome</keyword>
<protein>
    <recommendedName>
        <fullName evidence="3">Sulfotransferase</fullName>
    </recommendedName>
</protein>
<proteinExistence type="predicted"/>
<evidence type="ECO:0008006" key="3">
    <source>
        <dbReference type="Google" id="ProtNLM"/>
    </source>
</evidence>
<organism evidence="1">
    <name type="scientific">Darwinula stevensoni</name>
    <dbReference type="NCBI Taxonomy" id="69355"/>
    <lineage>
        <taxon>Eukaryota</taxon>
        <taxon>Metazoa</taxon>
        <taxon>Ecdysozoa</taxon>
        <taxon>Arthropoda</taxon>
        <taxon>Crustacea</taxon>
        <taxon>Oligostraca</taxon>
        <taxon>Ostracoda</taxon>
        <taxon>Podocopa</taxon>
        <taxon>Podocopida</taxon>
        <taxon>Darwinulocopina</taxon>
        <taxon>Darwinuloidea</taxon>
        <taxon>Darwinulidae</taxon>
        <taxon>Darwinula</taxon>
    </lineage>
</organism>
<sequence length="125" mass="14619">MWGLDWKHAKERRLPGNGPNLFLLAFEGLKDVAGAIGKLGTFLEKRMTEEAMKKLANRSFEKRTPFSPKTYIHLKTYIPRYERLVPDACVREGRAERERRWRHVLARARRFQFLGSLHPYGPLPA</sequence>